<dbReference type="CDD" id="cd00093">
    <property type="entry name" value="HTH_XRE"/>
    <property type="match status" value="1"/>
</dbReference>
<dbReference type="KEGG" id="mbd:MEBOL_002607"/>
<protein>
    <submittedName>
        <fullName evidence="2">Transcriptional regulator</fullName>
    </submittedName>
</protein>
<sequence length="136" mass="15034">MPPDSLTQSLRHAIGTAARESRLRQGLTQEDVAARLDMATEVYGRLERGTVSPSIFTLRKLCVTLNLSADRMLGTVHPAVALPRVRAPVLQSPEARHLGRMLERARKLSPRSLRVLLQLATLLPQKAPGRTPSRRS</sequence>
<dbReference type="EMBL" id="CP022163">
    <property type="protein sequence ID" value="ATB29158.1"/>
    <property type="molecule type" value="Genomic_DNA"/>
</dbReference>
<feature type="domain" description="HTH cro/C1-type" evidence="1">
    <location>
        <begin position="19"/>
        <end position="72"/>
    </location>
</feature>
<keyword evidence="3" id="KW-1185">Reference proteome</keyword>
<gene>
    <name evidence="2" type="ORF">MEBOL_002607</name>
</gene>
<accession>A0A250ID63</accession>
<dbReference type="Pfam" id="PF01381">
    <property type="entry name" value="HTH_3"/>
    <property type="match status" value="1"/>
</dbReference>
<organism evidence="2 3">
    <name type="scientific">Melittangium boletus DSM 14713</name>
    <dbReference type="NCBI Taxonomy" id="1294270"/>
    <lineage>
        <taxon>Bacteria</taxon>
        <taxon>Pseudomonadati</taxon>
        <taxon>Myxococcota</taxon>
        <taxon>Myxococcia</taxon>
        <taxon>Myxococcales</taxon>
        <taxon>Cystobacterineae</taxon>
        <taxon>Archangiaceae</taxon>
        <taxon>Melittangium</taxon>
    </lineage>
</organism>
<proteinExistence type="predicted"/>
<dbReference type="Gene3D" id="1.10.260.40">
    <property type="entry name" value="lambda repressor-like DNA-binding domains"/>
    <property type="match status" value="1"/>
</dbReference>
<dbReference type="OrthoDB" id="9815697at2"/>
<dbReference type="InterPro" id="IPR001387">
    <property type="entry name" value="Cro/C1-type_HTH"/>
</dbReference>
<evidence type="ECO:0000313" key="2">
    <source>
        <dbReference type="EMBL" id="ATB29158.1"/>
    </source>
</evidence>
<reference evidence="2 3" key="1">
    <citation type="submission" date="2017-06" db="EMBL/GenBank/DDBJ databases">
        <authorList>
            <person name="Kim H.J."/>
            <person name="Triplett B.A."/>
        </authorList>
    </citation>
    <scope>NUCLEOTIDE SEQUENCE [LARGE SCALE GENOMIC DNA]</scope>
    <source>
        <strain evidence="2 3">DSM 14713</strain>
    </source>
</reference>
<dbReference type="AlphaFoldDB" id="A0A250ID63"/>
<dbReference type="InterPro" id="IPR010982">
    <property type="entry name" value="Lambda_DNA-bd_dom_sf"/>
</dbReference>
<dbReference type="SUPFAM" id="SSF47413">
    <property type="entry name" value="lambda repressor-like DNA-binding domains"/>
    <property type="match status" value="1"/>
</dbReference>
<dbReference type="SMART" id="SM00530">
    <property type="entry name" value="HTH_XRE"/>
    <property type="match status" value="1"/>
</dbReference>
<dbReference type="RefSeq" id="WP_095982751.1">
    <property type="nucleotide sequence ID" value="NZ_CP022163.1"/>
</dbReference>
<evidence type="ECO:0000259" key="1">
    <source>
        <dbReference type="PROSITE" id="PS50943"/>
    </source>
</evidence>
<dbReference type="GO" id="GO:0003677">
    <property type="term" value="F:DNA binding"/>
    <property type="evidence" value="ECO:0007669"/>
    <property type="project" value="InterPro"/>
</dbReference>
<name>A0A250ID63_9BACT</name>
<dbReference type="PROSITE" id="PS50943">
    <property type="entry name" value="HTH_CROC1"/>
    <property type="match status" value="1"/>
</dbReference>
<dbReference type="Proteomes" id="UP000217289">
    <property type="component" value="Chromosome"/>
</dbReference>
<evidence type="ECO:0000313" key="3">
    <source>
        <dbReference type="Proteomes" id="UP000217289"/>
    </source>
</evidence>